<reference evidence="1 2" key="1">
    <citation type="submission" date="2021-01" db="EMBL/GenBank/DDBJ databases">
        <title>Sequencing the genomes of 1000 actinobacteria strains.</title>
        <authorList>
            <person name="Klenk H.-P."/>
        </authorList>
    </citation>
    <scope>NUCLEOTIDE SEQUENCE [LARGE SCALE GENOMIC DNA]</scope>
    <source>
        <strain evidence="1 2">DSM 100204</strain>
    </source>
</reference>
<accession>A0ABS2M193</accession>
<organism evidence="1 2">
    <name type="scientific">Micromonospora luteifusca</name>
    <dbReference type="NCBI Taxonomy" id="709860"/>
    <lineage>
        <taxon>Bacteria</taxon>
        <taxon>Bacillati</taxon>
        <taxon>Actinomycetota</taxon>
        <taxon>Actinomycetes</taxon>
        <taxon>Micromonosporales</taxon>
        <taxon>Micromonosporaceae</taxon>
        <taxon>Micromonospora</taxon>
    </lineage>
</organism>
<protein>
    <submittedName>
        <fullName evidence="1">Uncharacterized protein</fullName>
    </submittedName>
</protein>
<evidence type="ECO:0000313" key="1">
    <source>
        <dbReference type="EMBL" id="MBM7494208.1"/>
    </source>
</evidence>
<dbReference type="EMBL" id="JAFBBP010000001">
    <property type="protein sequence ID" value="MBM7494208.1"/>
    <property type="molecule type" value="Genomic_DNA"/>
</dbReference>
<proteinExistence type="predicted"/>
<sequence>MDGKVTTRTMIRVLGEATEPAACSRMMRRLTVRHV</sequence>
<keyword evidence="2" id="KW-1185">Reference proteome</keyword>
<gene>
    <name evidence="1" type="ORF">JOD64_005430</name>
</gene>
<name>A0ABS2M193_9ACTN</name>
<dbReference type="Proteomes" id="UP000764837">
    <property type="component" value="Unassembled WGS sequence"/>
</dbReference>
<comment type="caution">
    <text evidence="1">The sequence shown here is derived from an EMBL/GenBank/DDBJ whole genome shotgun (WGS) entry which is preliminary data.</text>
</comment>
<evidence type="ECO:0000313" key="2">
    <source>
        <dbReference type="Proteomes" id="UP000764837"/>
    </source>
</evidence>